<dbReference type="VEuPathDB" id="VectorBase:AMAM016346"/>
<organism evidence="2 3">
    <name type="scientific">Anopheles maculatus</name>
    <dbReference type="NCBI Taxonomy" id="74869"/>
    <lineage>
        <taxon>Eukaryota</taxon>
        <taxon>Metazoa</taxon>
        <taxon>Ecdysozoa</taxon>
        <taxon>Arthropoda</taxon>
        <taxon>Hexapoda</taxon>
        <taxon>Insecta</taxon>
        <taxon>Pterygota</taxon>
        <taxon>Neoptera</taxon>
        <taxon>Endopterygota</taxon>
        <taxon>Diptera</taxon>
        <taxon>Nematocera</taxon>
        <taxon>Culicoidea</taxon>
        <taxon>Culicidae</taxon>
        <taxon>Anophelinae</taxon>
        <taxon>Anopheles</taxon>
        <taxon>Anopheles maculatus group</taxon>
    </lineage>
</organism>
<reference evidence="2" key="2">
    <citation type="submission" date="2020-05" db="UniProtKB">
        <authorList>
            <consortium name="EnsemblMetazoa"/>
        </authorList>
    </citation>
    <scope>IDENTIFICATION</scope>
    <source>
        <strain evidence="2">maculatus3</strain>
    </source>
</reference>
<feature type="compositionally biased region" description="Polar residues" evidence="1">
    <location>
        <begin position="208"/>
        <end position="224"/>
    </location>
</feature>
<feature type="region of interest" description="Disordered" evidence="1">
    <location>
        <begin position="171"/>
        <end position="232"/>
    </location>
</feature>
<dbReference type="Proteomes" id="UP000075901">
    <property type="component" value="Unassembled WGS sequence"/>
</dbReference>
<feature type="compositionally biased region" description="Basic and acidic residues" evidence="1">
    <location>
        <begin position="196"/>
        <end position="207"/>
    </location>
</feature>
<dbReference type="EnsemblMetazoa" id="AMAM016346-RA">
    <property type="protein sequence ID" value="AMAM016346-PA"/>
    <property type="gene ID" value="AMAM016346"/>
</dbReference>
<sequence>MKPTDGETAATPKQPSRSFRGLRKFRHFFYDQSSTDDDTILPIEALFTSQEDLDRSSTRFYGYRKGGHRASTTPPATTTEVPAGLASDAVEPVTTSAPSWLVDGEPTTPLTDANGTAGESTELTTPQEDISTVTVGTSVDEEKGTEVPIVRAVGRNVKRAKAIQQPVEYAKEIPPVRHSNAHRSELSVEEQGPTISKEEGGEPDSAKGESSSVAKLTDQKAQLKSTREKPVPQMYSEPARFYSEPAQFYSEPAKVYSEPAKVYGEPEKVYSEPARVYSEPAKVYSEPAKIYSEPAKIYSEPAKIYSQPSSYWQTAYTAIDPSTIATTTTTTMAPSTTESITTEPYTPAMSAGTTVGSVRLVFNELDKIPYDQLNAPTVDGEDVGSIHNVIGKFVPKQSHGLEKSEQQEDGFAGQPPAGPVVQTLAPVLGSGDDSKVGYVVEGRNYRKYRVEEKTPDGFIVGEYGVLSHNDGNLRGVRYTADSDINPRLIYDALLKFLSL</sequence>
<evidence type="ECO:0000256" key="1">
    <source>
        <dbReference type="SAM" id="MobiDB-lite"/>
    </source>
</evidence>
<reference evidence="3" key="1">
    <citation type="submission" date="2013-09" db="EMBL/GenBank/DDBJ databases">
        <title>The Genome Sequence of Anopheles maculatus species B.</title>
        <authorList>
            <consortium name="The Broad Institute Genomics Platform"/>
            <person name="Neafsey D.E."/>
            <person name="Besansky N."/>
            <person name="Howell P."/>
            <person name="Walton C."/>
            <person name="Young S.K."/>
            <person name="Zeng Q."/>
            <person name="Gargeya S."/>
            <person name="Fitzgerald M."/>
            <person name="Haas B."/>
            <person name="Abouelleil A."/>
            <person name="Allen A.W."/>
            <person name="Alvarado L."/>
            <person name="Arachchi H.M."/>
            <person name="Berlin A.M."/>
            <person name="Chapman S.B."/>
            <person name="Gainer-Dewar J."/>
            <person name="Goldberg J."/>
            <person name="Griggs A."/>
            <person name="Gujja S."/>
            <person name="Hansen M."/>
            <person name="Howarth C."/>
            <person name="Imamovic A."/>
            <person name="Ireland A."/>
            <person name="Larimer J."/>
            <person name="McCowan C."/>
            <person name="Murphy C."/>
            <person name="Pearson M."/>
            <person name="Poon T.W."/>
            <person name="Priest M."/>
            <person name="Roberts A."/>
            <person name="Saif S."/>
            <person name="Shea T."/>
            <person name="Sisk P."/>
            <person name="Sykes S."/>
            <person name="Wortman J."/>
            <person name="Nusbaum C."/>
            <person name="Birren B."/>
        </authorList>
    </citation>
    <scope>NUCLEOTIDE SEQUENCE [LARGE SCALE GENOMIC DNA]</scope>
    <source>
        <strain evidence="3">maculatus3</strain>
    </source>
</reference>
<accession>A0A182SZ43</accession>
<feature type="compositionally biased region" description="Polar residues" evidence="1">
    <location>
        <begin position="108"/>
        <end position="125"/>
    </location>
</feature>
<keyword evidence="3" id="KW-1185">Reference proteome</keyword>
<feature type="region of interest" description="Disordered" evidence="1">
    <location>
        <begin position="329"/>
        <end position="348"/>
    </location>
</feature>
<dbReference type="Gene3D" id="6.10.250.1010">
    <property type="match status" value="1"/>
</dbReference>
<evidence type="ECO:0000313" key="2">
    <source>
        <dbReference type="EnsemblMetazoa" id="AMAM016346-PA"/>
    </source>
</evidence>
<name>A0A182SZ43_9DIPT</name>
<evidence type="ECO:0000313" key="3">
    <source>
        <dbReference type="Proteomes" id="UP000075901"/>
    </source>
</evidence>
<proteinExistence type="predicted"/>
<feature type="region of interest" description="Disordered" evidence="1">
    <location>
        <begin position="98"/>
        <end position="125"/>
    </location>
</feature>
<protein>
    <submittedName>
        <fullName evidence="2">Uncharacterized protein</fullName>
    </submittedName>
</protein>
<dbReference type="AlphaFoldDB" id="A0A182SZ43"/>
<feature type="compositionally biased region" description="Low complexity" evidence="1">
    <location>
        <begin position="329"/>
        <end position="342"/>
    </location>
</feature>